<organism evidence="2 3">
    <name type="scientific">Modicella reniformis</name>
    <dbReference type="NCBI Taxonomy" id="1440133"/>
    <lineage>
        <taxon>Eukaryota</taxon>
        <taxon>Fungi</taxon>
        <taxon>Fungi incertae sedis</taxon>
        <taxon>Mucoromycota</taxon>
        <taxon>Mortierellomycotina</taxon>
        <taxon>Mortierellomycetes</taxon>
        <taxon>Mortierellales</taxon>
        <taxon>Mortierellaceae</taxon>
        <taxon>Modicella</taxon>
    </lineage>
</organism>
<sequence>MVAFKALHSILFAAVLLGSTALAAPAPDASVLGGGGNQCTECCGKKPYCGPDCPIDLCVFVGICGICPIVIDLDVLCLPH</sequence>
<proteinExistence type="predicted"/>
<keyword evidence="1" id="KW-0732">Signal</keyword>
<comment type="caution">
    <text evidence="2">The sequence shown here is derived from an EMBL/GenBank/DDBJ whole genome shotgun (WGS) entry which is preliminary data.</text>
</comment>
<protein>
    <recommendedName>
        <fullName evidence="4">Transmembrane protein</fullName>
    </recommendedName>
</protein>
<gene>
    <name evidence="2" type="ORF">BGZ65_008743</name>
</gene>
<evidence type="ECO:0000313" key="3">
    <source>
        <dbReference type="Proteomes" id="UP000749646"/>
    </source>
</evidence>
<accession>A0A9P6LRZ2</accession>
<name>A0A9P6LRZ2_9FUNG</name>
<reference evidence="2" key="1">
    <citation type="journal article" date="2020" name="Fungal Divers.">
        <title>Resolving the Mortierellaceae phylogeny through synthesis of multi-gene phylogenetics and phylogenomics.</title>
        <authorList>
            <person name="Vandepol N."/>
            <person name="Liber J."/>
            <person name="Desiro A."/>
            <person name="Na H."/>
            <person name="Kennedy M."/>
            <person name="Barry K."/>
            <person name="Grigoriev I.V."/>
            <person name="Miller A.N."/>
            <person name="O'Donnell K."/>
            <person name="Stajich J.E."/>
            <person name="Bonito G."/>
        </authorList>
    </citation>
    <scope>NUCLEOTIDE SEQUENCE</scope>
    <source>
        <strain evidence="2">MES-2147</strain>
    </source>
</reference>
<dbReference type="EMBL" id="JAAAHW010010678">
    <property type="protein sequence ID" value="KAF9923646.1"/>
    <property type="molecule type" value="Genomic_DNA"/>
</dbReference>
<evidence type="ECO:0008006" key="4">
    <source>
        <dbReference type="Google" id="ProtNLM"/>
    </source>
</evidence>
<keyword evidence="3" id="KW-1185">Reference proteome</keyword>
<feature type="signal peptide" evidence="1">
    <location>
        <begin position="1"/>
        <end position="23"/>
    </location>
</feature>
<feature type="chain" id="PRO_5040470713" description="Transmembrane protein" evidence="1">
    <location>
        <begin position="24"/>
        <end position="80"/>
    </location>
</feature>
<evidence type="ECO:0000313" key="2">
    <source>
        <dbReference type="EMBL" id="KAF9923646.1"/>
    </source>
</evidence>
<evidence type="ECO:0000256" key="1">
    <source>
        <dbReference type="SAM" id="SignalP"/>
    </source>
</evidence>
<dbReference type="Proteomes" id="UP000749646">
    <property type="component" value="Unassembled WGS sequence"/>
</dbReference>
<dbReference type="AlphaFoldDB" id="A0A9P6LRZ2"/>